<keyword evidence="5" id="KW-1185">Reference proteome</keyword>
<organism evidence="4 5">
    <name type="scientific">Aliiruegeria lutimaris</name>
    <dbReference type="NCBI Taxonomy" id="571298"/>
    <lineage>
        <taxon>Bacteria</taxon>
        <taxon>Pseudomonadati</taxon>
        <taxon>Pseudomonadota</taxon>
        <taxon>Alphaproteobacteria</taxon>
        <taxon>Rhodobacterales</taxon>
        <taxon>Roseobacteraceae</taxon>
        <taxon>Aliiruegeria</taxon>
    </lineage>
</organism>
<proteinExistence type="inferred from homology"/>
<dbReference type="InterPro" id="IPR043129">
    <property type="entry name" value="ATPase_NBD"/>
</dbReference>
<dbReference type="CDD" id="cd24008">
    <property type="entry name" value="ASKHA_NBD_GLK"/>
    <property type="match status" value="1"/>
</dbReference>
<evidence type="ECO:0000256" key="1">
    <source>
        <dbReference type="ARBA" id="ARBA00022679"/>
    </source>
</evidence>
<dbReference type="PANTHER" id="PTHR47690:SF1">
    <property type="entry name" value="GLUCOKINASE"/>
    <property type="match status" value="1"/>
</dbReference>
<keyword evidence="1" id="KW-0808">Transferase</keyword>
<evidence type="ECO:0000256" key="2">
    <source>
        <dbReference type="ARBA" id="ARBA00022777"/>
    </source>
</evidence>
<dbReference type="GO" id="GO:0006096">
    <property type="term" value="P:glycolytic process"/>
    <property type="evidence" value="ECO:0007669"/>
    <property type="project" value="InterPro"/>
</dbReference>
<accession>A0A1G9EN14</accession>
<dbReference type="Proteomes" id="UP000199382">
    <property type="component" value="Unassembled WGS sequence"/>
</dbReference>
<evidence type="ECO:0000313" key="4">
    <source>
        <dbReference type="EMBL" id="SDK77516.1"/>
    </source>
</evidence>
<dbReference type="GO" id="GO:0005524">
    <property type="term" value="F:ATP binding"/>
    <property type="evidence" value="ECO:0007669"/>
    <property type="project" value="InterPro"/>
</dbReference>
<dbReference type="STRING" id="571298.SAMN04488026_105331"/>
<dbReference type="PANTHER" id="PTHR47690">
    <property type="entry name" value="GLUCOKINASE"/>
    <property type="match status" value="1"/>
</dbReference>
<dbReference type="GO" id="GO:0005536">
    <property type="term" value="F:D-glucose binding"/>
    <property type="evidence" value="ECO:0007669"/>
    <property type="project" value="InterPro"/>
</dbReference>
<dbReference type="Gene3D" id="3.40.367.20">
    <property type="match status" value="1"/>
</dbReference>
<dbReference type="InterPro" id="IPR003836">
    <property type="entry name" value="Glucokinase"/>
</dbReference>
<dbReference type="AlphaFoldDB" id="A0A1G9EN14"/>
<dbReference type="GO" id="GO:0005829">
    <property type="term" value="C:cytosol"/>
    <property type="evidence" value="ECO:0007669"/>
    <property type="project" value="TreeGrafter"/>
</dbReference>
<dbReference type="SUPFAM" id="SSF53067">
    <property type="entry name" value="Actin-like ATPase domain"/>
    <property type="match status" value="1"/>
</dbReference>
<protein>
    <submittedName>
        <fullName evidence="4">Glucokinase</fullName>
    </submittedName>
</protein>
<reference evidence="4 5" key="1">
    <citation type="submission" date="2016-10" db="EMBL/GenBank/DDBJ databases">
        <authorList>
            <person name="de Groot N.N."/>
        </authorList>
    </citation>
    <scope>NUCLEOTIDE SEQUENCE [LARGE SCALE GENOMIC DNA]</scope>
    <source>
        <strain evidence="4 5">DSM 25294</strain>
    </source>
</reference>
<name>A0A1G9EN14_9RHOB</name>
<evidence type="ECO:0000313" key="5">
    <source>
        <dbReference type="Proteomes" id="UP000199382"/>
    </source>
</evidence>
<dbReference type="OrthoDB" id="9765195at2"/>
<dbReference type="EMBL" id="FNEK01000053">
    <property type="protein sequence ID" value="SDK77516.1"/>
    <property type="molecule type" value="Genomic_DNA"/>
</dbReference>
<keyword evidence="2 4" id="KW-0418">Kinase</keyword>
<evidence type="ECO:0000256" key="3">
    <source>
        <dbReference type="RuleBase" id="RU004046"/>
    </source>
</evidence>
<dbReference type="RefSeq" id="WP_093161322.1">
    <property type="nucleotide sequence ID" value="NZ_FNEK01000053.1"/>
</dbReference>
<dbReference type="Pfam" id="PF02685">
    <property type="entry name" value="Glucokinase"/>
    <property type="match status" value="1"/>
</dbReference>
<dbReference type="GO" id="GO:0004340">
    <property type="term" value="F:glucokinase activity"/>
    <property type="evidence" value="ECO:0007669"/>
    <property type="project" value="InterPro"/>
</dbReference>
<comment type="similarity">
    <text evidence="3">Belongs to the bacterial glucokinase family.</text>
</comment>
<dbReference type="InterPro" id="IPR050201">
    <property type="entry name" value="Bacterial_glucokinase"/>
</dbReference>
<sequence length="322" mass="33475">MTAPSLLADIGGTNTRVALARGGKVIHGSVRHYPNAEFDSLEPVLHRYIAETGTETPAAACLAMAGPVREGVGTLTNLDWTLDAATLAHATGAGTVTLLNDLQAQGHALGHLPSEALYPVIAGPPPRLQSTQLVIGIGTGFNAAPVFDTPAGRFVPPSESGHVALPLRDERDVRLAQFLETAHGFAAVEDALSGRGLVALHEFVCTEAGAPGKATLKGKQIMAAVAEGDALCREAVGLFSRLLGAVAGDLALTQLPFGGLFLIGGVARAMAPYLVEMRFVESLRDKGRFSGFMEQFSVTVVSDDDAALIGMALHLQALLELG</sequence>
<gene>
    <name evidence="4" type="ORF">SAMN04488026_105331</name>
</gene>
<dbReference type="Gene3D" id="3.30.420.40">
    <property type="match status" value="1"/>
</dbReference>